<feature type="transmembrane region" description="Helical" evidence="1">
    <location>
        <begin position="230"/>
        <end position="248"/>
    </location>
</feature>
<feature type="transmembrane region" description="Helical" evidence="1">
    <location>
        <begin position="379"/>
        <end position="398"/>
    </location>
</feature>
<sequence>MPYSINNVLNTKKYNKAAFLLLVTKRFDLFKIKFNSTINPVLLTWVFFVLWFISPLQLITAQQISDDREVTMIQSSYLKDQSNLLEIEDILQHDYSFTPFTTNPIDNLDATYWIRLDLKKDRETLCTQKQWSLRSPSLSEATLFSEYGDEIEEYKFGKFNSTEKQSSLLYNNGAPFDKEGLFFDRYLYVKIKTYFPVAQPLKFHYLPNVSNRFYTDYYTDMDLRTIAPSLYYLGACSMICIMFLVIYFTILKTEFLFYSLYVLFSIIYLAGNNVPELYIFFNSKYTFWINVISQIFINLFYLIFAKLYLNTKKNYTFLNSIINIVIAVLIVLIILHFIAYFLSYYQFQDQILDVQRGFMTIWGLFSMTYLAFKYKDSLVIFIVLGSFIYMIGALAYLFSGDKNYMMTGLIIEILIFSLGLGYKIKLDYMDRLNLQKEVFSKEIVAKQAQMNPHFIFNSLSSIQHLIIQNDKMSALNYLSKFSKLTRNVLESSHLTTVTLDEEISVIKSYLELESLRFDSSFQYRINVAENLDTENVNIPLMLVQPFVENALIHGLIGKKEGKKEVEIRIYNKDGFCVIEVEDNGVGRHNKNRVLNKTGQKSRGMQITQKRLQLLNNGQPNKNTVEIVDKYDANSQSKGTKVILKIHNP</sequence>
<reference evidence="4 5" key="1">
    <citation type="submission" date="2023-01" db="EMBL/GenBank/DDBJ databases">
        <title>Complete genome sequence of Muricauda aquimarina strain IFOP_LL357.</title>
        <authorList>
            <person name="Gajardo G."/>
            <person name="Ueki S."/>
            <person name="Maruyama F."/>
        </authorList>
    </citation>
    <scope>NUCLEOTIDE SEQUENCE [LARGE SCALE GENOMIC DNA]</scope>
    <source>
        <strain evidence="4 5">IFOP_LL357</strain>
    </source>
</reference>
<dbReference type="Pfam" id="PF07695">
    <property type="entry name" value="7TMR-DISM_7TM"/>
    <property type="match status" value="1"/>
</dbReference>
<keyword evidence="5" id="KW-1185">Reference proteome</keyword>
<dbReference type="Gene3D" id="2.60.40.2380">
    <property type="match status" value="1"/>
</dbReference>
<protein>
    <recommendedName>
        <fullName evidence="6">Signal transduction histidine kinase internal region domain-containing protein</fullName>
    </recommendedName>
</protein>
<dbReference type="GO" id="GO:0016020">
    <property type="term" value="C:membrane"/>
    <property type="evidence" value="ECO:0007669"/>
    <property type="project" value="InterPro"/>
</dbReference>
<accession>A0AA48KL45</accession>
<evidence type="ECO:0000259" key="3">
    <source>
        <dbReference type="Pfam" id="PF07695"/>
    </source>
</evidence>
<feature type="transmembrane region" description="Helical" evidence="1">
    <location>
        <begin position="34"/>
        <end position="53"/>
    </location>
</feature>
<gene>
    <name evidence="4" type="ORF">MACH07_15490</name>
</gene>
<dbReference type="GO" id="GO:0000155">
    <property type="term" value="F:phosphorelay sensor kinase activity"/>
    <property type="evidence" value="ECO:0007669"/>
    <property type="project" value="InterPro"/>
</dbReference>
<evidence type="ECO:0000313" key="5">
    <source>
        <dbReference type="Proteomes" id="UP001330184"/>
    </source>
</evidence>
<keyword evidence="1" id="KW-1133">Transmembrane helix</keyword>
<feature type="transmembrane region" description="Helical" evidence="1">
    <location>
        <begin position="287"/>
        <end position="309"/>
    </location>
</feature>
<name>A0AA48KL45_9FLAO</name>
<keyword evidence="1" id="KW-0812">Transmembrane</keyword>
<dbReference type="PANTHER" id="PTHR34220">
    <property type="entry name" value="SENSOR HISTIDINE KINASE YPDA"/>
    <property type="match status" value="1"/>
</dbReference>
<feature type="transmembrane region" description="Helical" evidence="1">
    <location>
        <begin position="404"/>
        <end position="422"/>
    </location>
</feature>
<feature type="domain" description="Signal transduction histidine kinase internal region" evidence="2">
    <location>
        <begin position="442"/>
        <end position="520"/>
    </location>
</feature>
<feature type="transmembrane region" description="Helical" evidence="1">
    <location>
        <begin position="321"/>
        <end position="342"/>
    </location>
</feature>
<dbReference type="SUPFAM" id="SSF55874">
    <property type="entry name" value="ATPase domain of HSP90 chaperone/DNA topoisomerase II/histidine kinase"/>
    <property type="match status" value="1"/>
</dbReference>
<dbReference type="EMBL" id="AP027268">
    <property type="protein sequence ID" value="BDW92717.1"/>
    <property type="molecule type" value="Genomic_DNA"/>
</dbReference>
<dbReference type="Pfam" id="PF06580">
    <property type="entry name" value="His_kinase"/>
    <property type="match status" value="1"/>
</dbReference>
<feature type="transmembrane region" description="Helical" evidence="1">
    <location>
        <begin position="255"/>
        <end position="275"/>
    </location>
</feature>
<dbReference type="InterPro" id="IPR010559">
    <property type="entry name" value="Sig_transdc_His_kin_internal"/>
</dbReference>
<feature type="domain" description="7TM-DISM receptor extracellular" evidence="3">
    <location>
        <begin position="232"/>
        <end position="423"/>
    </location>
</feature>
<dbReference type="InterPro" id="IPR050640">
    <property type="entry name" value="Bact_2-comp_sensor_kinase"/>
</dbReference>
<dbReference type="PANTHER" id="PTHR34220:SF7">
    <property type="entry name" value="SENSOR HISTIDINE KINASE YPDA"/>
    <property type="match status" value="1"/>
</dbReference>
<evidence type="ECO:0000259" key="2">
    <source>
        <dbReference type="Pfam" id="PF06580"/>
    </source>
</evidence>
<dbReference type="AlphaFoldDB" id="A0AA48KL45"/>
<organism evidence="4 5">
    <name type="scientific">Flagellimonas marinaquae</name>
    <dbReference type="NCBI Taxonomy" id="254955"/>
    <lineage>
        <taxon>Bacteria</taxon>
        <taxon>Pseudomonadati</taxon>
        <taxon>Bacteroidota</taxon>
        <taxon>Flavobacteriia</taxon>
        <taxon>Flavobacteriales</taxon>
        <taxon>Flavobacteriaceae</taxon>
        <taxon>Flagellimonas</taxon>
    </lineage>
</organism>
<dbReference type="RefSeq" id="WP_338198009.1">
    <property type="nucleotide sequence ID" value="NZ_AP027268.1"/>
</dbReference>
<proteinExistence type="predicted"/>
<dbReference type="Proteomes" id="UP001330184">
    <property type="component" value="Chromosome"/>
</dbReference>
<evidence type="ECO:0000256" key="1">
    <source>
        <dbReference type="SAM" id="Phobius"/>
    </source>
</evidence>
<dbReference type="InterPro" id="IPR036890">
    <property type="entry name" value="HATPase_C_sf"/>
</dbReference>
<dbReference type="Gene3D" id="3.30.565.10">
    <property type="entry name" value="Histidine kinase-like ATPase, C-terminal domain"/>
    <property type="match status" value="1"/>
</dbReference>
<keyword evidence="1" id="KW-0472">Membrane</keyword>
<evidence type="ECO:0008006" key="6">
    <source>
        <dbReference type="Google" id="ProtNLM"/>
    </source>
</evidence>
<evidence type="ECO:0000313" key="4">
    <source>
        <dbReference type="EMBL" id="BDW92717.1"/>
    </source>
</evidence>
<dbReference type="InterPro" id="IPR011623">
    <property type="entry name" value="7TMR_DISM_rcpt_extracell_dom1"/>
</dbReference>